<feature type="modified residue" description="N6-(pyridoxal phosphate)lysine" evidence="4">
    <location>
        <position position="202"/>
    </location>
</feature>
<evidence type="ECO:0000256" key="2">
    <source>
        <dbReference type="ARBA" id="ARBA00009077"/>
    </source>
</evidence>
<dbReference type="PIRSF" id="PIRSF001434">
    <property type="entry name" value="CGS"/>
    <property type="match status" value="1"/>
</dbReference>
<name>A0A2A5S369_9LACT</name>
<dbReference type="RefSeq" id="WP_068164385.1">
    <property type="nucleotide sequence ID" value="NZ_JXJX01000002.1"/>
</dbReference>
<comment type="similarity">
    <text evidence="2 5">Belongs to the trans-sulfuration enzymes family.</text>
</comment>
<dbReference type="PANTHER" id="PTHR11808:SF90">
    <property type="entry name" value="CYSTATHIONINE GAMMA-SYNTHASE"/>
    <property type="match status" value="1"/>
</dbReference>
<evidence type="ECO:0000256" key="1">
    <source>
        <dbReference type="ARBA" id="ARBA00001933"/>
    </source>
</evidence>
<dbReference type="GO" id="GO:0019346">
    <property type="term" value="P:transsulfuration"/>
    <property type="evidence" value="ECO:0007669"/>
    <property type="project" value="InterPro"/>
</dbReference>
<keyword evidence="3 4" id="KW-0663">Pyridoxal phosphate</keyword>
<dbReference type="GO" id="GO:0030170">
    <property type="term" value="F:pyridoxal phosphate binding"/>
    <property type="evidence" value="ECO:0007669"/>
    <property type="project" value="InterPro"/>
</dbReference>
<comment type="caution">
    <text evidence="6">The sequence shown here is derived from an EMBL/GenBank/DDBJ whole genome shotgun (WGS) entry which is preliminary data.</text>
</comment>
<dbReference type="CDD" id="cd00614">
    <property type="entry name" value="CGS_like"/>
    <property type="match status" value="1"/>
</dbReference>
<keyword evidence="7" id="KW-1185">Reference proteome</keyword>
<evidence type="ECO:0000256" key="3">
    <source>
        <dbReference type="ARBA" id="ARBA00022898"/>
    </source>
</evidence>
<dbReference type="PROSITE" id="PS00868">
    <property type="entry name" value="CYS_MET_METAB_PP"/>
    <property type="match status" value="1"/>
</dbReference>
<dbReference type="AlphaFoldDB" id="A0A2A5S369"/>
<dbReference type="PANTHER" id="PTHR11808">
    <property type="entry name" value="TRANS-SULFURATION ENZYME FAMILY MEMBER"/>
    <property type="match status" value="1"/>
</dbReference>
<dbReference type="OrthoDB" id="9780685at2"/>
<evidence type="ECO:0000256" key="4">
    <source>
        <dbReference type="PIRSR" id="PIRSR001434-2"/>
    </source>
</evidence>
<dbReference type="Pfam" id="PF01053">
    <property type="entry name" value="Cys_Met_Meta_PP"/>
    <property type="match status" value="1"/>
</dbReference>
<accession>A0A2A5S369</accession>
<gene>
    <name evidence="6" type="ORF">RU87_GL000629</name>
</gene>
<dbReference type="InterPro" id="IPR015424">
    <property type="entry name" value="PyrdxlP-dep_Trfase"/>
</dbReference>
<dbReference type="GO" id="GO:0005737">
    <property type="term" value="C:cytoplasm"/>
    <property type="evidence" value="ECO:0007669"/>
    <property type="project" value="TreeGrafter"/>
</dbReference>
<dbReference type="FunFam" id="3.90.1150.10:FF:000070">
    <property type="entry name" value="Putative cystathionine gamma-synthase"/>
    <property type="match status" value="1"/>
</dbReference>
<dbReference type="FunFam" id="3.40.640.10:FF:000009">
    <property type="entry name" value="Cystathionine gamma-synthase homolog"/>
    <property type="match status" value="1"/>
</dbReference>
<organism evidence="6 7">
    <name type="scientific">Pseudolactococcus plantarum</name>
    <dbReference type="NCBI Taxonomy" id="1365"/>
    <lineage>
        <taxon>Bacteria</taxon>
        <taxon>Bacillati</taxon>
        <taxon>Bacillota</taxon>
        <taxon>Bacilli</taxon>
        <taxon>Lactobacillales</taxon>
        <taxon>Streptococcaceae</taxon>
        <taxon>Pseudolactococcus</taxon>
    </lineage>
</organism>
<reference evidence="6 7" key="1">
    <citation type="submission" date="2014-12" db="EMBL/GenBank/DDBJ databases">
        <title>Draft genome sequences of 10 type strains of Lactococcus.</title>
        <authorList>
            <person name="Sun Z."/>
            <person name="Zhong Z."/>
            <person name="Liu W."/>
            <person name="Zhang W."/>
            <person name="Zhang H."/>
        </authorList>
    </citation>
    <scope>NUCLEOTIDE SEQUENCE [LARGE SCALE GENOMIC DNA]</scope>
    <source>
        <strain evidence="6 7">DSM 20686</strain>
    </source>
</reference>
<dbReference type="STRING" id="1348632.GCA_001591745_01639"/>
<dbReference type="InterPro" id="IPR000277">
    <property type="entry name" value="Cys/Met-Metab_PyrdxlP-dep_enz"/>
</dbReference>
<dbReference type="GO" id="GO:0016846">
    <property type="term" value="F:carbon-sulfur lyase activity"/>
    <property type="evidence" value="ECO:0007669"/>
    <property type="project" value="TreeGrafter"/>
</dbReference>
<dbReference type="NCBIfam" id="NF005577">
    <property type="entry name" value="PRK07269.1"/>
    <property type="match status" value="1"/>
</dbReference>
<evidence type="ECO:0000256" key="5">
    <source>
        <dbReference type="RuleBase" id="RU362118"/>
    </source>
</evidence>
<dbReference type="Proteomes" id="UP000242246">
    <property type="component" value="Unassembled WGS sequence"/>
</dbReference>
<dbReference type="Gene3D" id="3.90.1150.10">
    <property type="entry name" value="Aspartate Aminotransferase, domain 1"/>
    <property type="match status" value="1"/>
</dbReference>
<dbReference type="InterPro" id="IPR015422">
    <property type="entry name" value="PyrdxlP-dep_Trfase_small"/>
</dbReference>
<dbReference type="InterPro" id="IPR015421">
    <property type="entry name" value="PyrdxlP-dep_Trfase_major"/>
</dbReference>
<dbReference type="Gene3D" id="3.40.640.10">
    <property type="entry name" value="Type I PLP-dependent aspartate aminotransferase-like (Major domain)"/>
    <property type="match status" value="1"/>
</dbReference>
<proteinExistence type="inferred from homology"/>
<dbReference type="SUPFAM" id="SSF53383">
    <property type="entry name" value="PLP-dependent transferases"/>
    <property type="match status" value="1"/>
</dbReference>
<evidence type="ECO:0000313" key="6">
    <source>
        <dbReference type="EMBL" id="PCS07893.1"/>
    </source>
</evidence>
<dbReference type="InterPro" id="IPR054542">
    <property type="entry name" value="Cys_met_metab_PP"/>
</dbReference>
<sequence length="376" mass="41213">MHNQTENKTPKLDTILSHIGINHDEATGALISPIHFSTTYQHPEFGQSTGYDYTRTKNPTRTNLEEALASIESGQFAIATSSGMSAIVLALDIFPVGAKIVASRDLYGGSFRWFNDQEKRGRFFFDYVVTEKDMLGAISKETDVVYIETPTNPLMIEVDIAKVAKKAHENGATVIVDNTFYTPIYQQPLTLGADIVVHSATKYLSGHNDVLAGAVIVKEAALYEQLLYNLNTTGPVLSPFDSYLVMRGLKTLSLRMQRATQNATEIVNFLRQHAAVKSVLYTGLGGMISFKVKDQSKIPTIINSLSVITFAESLGGVESLITYPTTQTHADIPQAVRASYGLTDDLLRLSIGIEDVSDLIDDLKLALAEGEKNDEV</sequence>
<protein>
    <submittedName>
        <fullName evidence="6">Cystathionine gamma-synthase</fullName>
    </submittedName>
</protein>
<evidence type="ECO:0000313" key="7">
    <source>
        <dbReference type="Proteomes" id="UP000242246"/>
    </source>
</evidence>
<comment type="cofactor">
    <cofactor evidence="1 5">
        <name>pyridoxal 5'-phosphate</name>
        <dbReference type="ChEBI" id="CHEBI:597326"/>
    </cofactor>
</comment>
<dbReference type="EMBL" id="JXJX01000002">
    <property type="protein sequence ID" value="PCS07893.1"/>
    <property type="molecule type" value="Genomic_DNA"/>
</dbReference>